<protein>
    <submittedName>
        <fullName evidence="1">Uncharacterized protein</fullName>
    </submittedName>
</protein>
<reference evidence="2" key="2">
    <citation type="submission" date="2015-01" db="EMBL/GenBank/DDBJ databases">
        <title>Evolutionary Origins and Diversification of the Mycorrhizal Mutualists.</title>
        <authorList>
            <consortium name="DOE Joint Genome Institute"/>
            <consortium name="Mycorrhizal Genomics Consortium"/>
            <person name="Kohler A."/>
            <person name="Kuo A."/>
            <person name="Nagy L.G."/>
            <person name="Floudas D."/>
            <person name="Copeland A."/>
            <person name="Barry K.W."/>
            <person name="Cichocki N."/>
            <person name="Veneault-Fourrey C."/>
            <person name="LaButti K."/>
            <person name="Lindquist E.A."/>
            <person name="Lipzen A."/>
            <person name="Lundell T."/>
            <person name="Morin E."/>
            <person name="Murat C."/>
            <person name="Riley R."/>
            <person name="Ohm R."/>
            <person name="Sun H."/>
            <person name="Tunlid A."/>
            <person name="Henrissat B."/>
            <person name="Grigoriev I.V."/>
            <person name="Hibbett D.S."/>
            <person name="Martin F."/>
        </authorList>
    </citation>
    <scope>NUCLEOTIDE SEQUENCE [LARGE SCALE GENOMIC DNA]</scope>
    <source>
        <strain evidence="2">UH-Slu-Lm8-n1</strain>
    </source>
</reference>
<reference evidence="1 2" key="1">
    <citation type="submission" date="2014-04" db="EMBL/GenBank/DDBJ databases">
        <authorList>
            <consortium name="DOE Joint Genome Institute"/>
            <person name="Kuo A."/>
            <person name="Ruytinx J."/>
            <person name="Rineau F."/>
            <person name="Colpaert J."/>
            <person name="Kohler A."/>
            <person name="Nagy L.G."/>
            <person name="Floudas D."/>
            <person name="Copeland A."/>
            <person name="Barry K.W."/>
            <person name="Cichocki N."/>
            <person name="Veneault-Fourrey C."/>
            <person name="LaButti K."/>
            <person name="Lindquist E.A."/>
            <person name="Lipzen A."/>
            <person name="Lundell T."/>
            <person name="Morin E."/>
            <person name="Murat C."/>
            <person name="Sun H."/>
            <person name="Tunlid A."/>
            <person name="Henrissat B."/>
            <person name="Grigoriev I.V."/>
            <person name="Hibbett D.S."/>
            <person name="Martin F."/>
            <person name="Nordberg H.P."/>
            <person name="Cantor M.N."/>
            <person name="Hua S.X."/>
        </authorList>
    </citation>
    <scope>NUCLEOTIDE SEQUENCE [LARGE SCALE GENOMIC DNA]</scope>
    <source>
        <strain evidence="1 2">UH-Slu-Lm8-n1</strain>
    </source>
</reference>
<gene>
    <name evidence="1" type="ORF">CY34DRAFT_813487</name>
</gene>
<dbReference type="EMBL" id="KN835897">
    <property type="protein sequence ID" value="KIK33646.1"/>
    <property type="molecule type" value="Genomic_DNA"/>
</dbReference>
<dbReference type="Proteomes" id="UP000054485">
    <property type="component" value="Unassembled WGS sequence"/>
</dbReference>
<evidence type="ECO:0000313" key="1">
    <source>
        <dbReference type="EMBL" id="KIK33646.1"/>
    </source>
</evidence>
<accession>A0A0C9ZW47</accession>
<dbReference type="InParanoid" id="A0A0C9ZW47"/>
<keyword evidence="2" id="KW-1185">Reference proteome</keyword>
<dbReference type="HOGENOM" id="CLU_178722_0_0_1"/>
<sequence length="92" mass="10049">MAVVTLVYGHYRTGNANNTMRLCLMNLALPTGFEASNIISAIDMLCSDHVSLNHMTASTGTNSPWYDLANSFEGIGTSISKIKPIFAPRQRQ</sequence>
<evidence type="ECO:0000313" key="2">
    <source>
        <dbReference type="Proteomes" id="UP000054485"/>
    </source>
</evidence>
<dbReference type="AlphaFoldDB" id="A0A0C9ZW47"/>
<proteinExistence type="predicted"/>
<name>A0A0C9ZW47_9AGAM</name>
<organism evidence="1 2">
    <name type="scientific">Suillus luteus UH-Slu-Lm8-n1</name>
    <dbReference type="NCBI Taxonomy" id="930992"/>
    <lineage>
        <taxon>Eukaryota</taxon>
        <taxon>Fungi</taxon>
        <taxon>Dikarya</taxon>
        <taxon>Basidiomycota</taxon>
        <taxon>Agaricomycotina</taxon>
        <taxon>Agaricomycetes</taxon>
        <taxon>Agaricomycetidae</taxon>
        <taxon>Boletales</taxon>
        <taxon>Suillineae</taxon>
        <taxon>Suillaceae</taxon>
        <taxon>Suillus</taxon>
    </lineage>
</organism>